<gene>
    <name evidence="2" type="ORF">A5677_23840</name>
</gene>
<organism evidence="2 3">
    <name type="scientific">Mycobacterium malmoense</name>
    <dbReference type="NCBI Taxonomy" id="1780"/>
    <lineage>
        <taxon>Bacteria</taxon>
        <taxon>Bacillati</taxon>
        <taxon>Actinomycetota</taxon>
        <taxon>Actinomycetes</taxon>
        <taxon>Mycobacteriales</taxon>
        <taxon>Mycobacteriaceae</taxon>
        <taxon>Mycobacterium</taxon>
    </lineage>
</organism>
<accession>A0A1B9D692</accession>
<comment type="caution">
    <text evidence="2">The sequence shown here is derived from an EMBL/GenBank/DDBJ whole genome shotgun (WGS) entry which is preliminary data.</text>
</comment>
<evidence type="ECO:0000313" key="3">
    <source>
        <dbReference type="Proteomes" id="UP000092683"/>
    </source>
</evidence>
<protein>
    <submittedName>
        <fullName evidence="2">Uncharacterized protein</fullName>
    </submittedName>
</protein>
<proteinExistence type="predicted"/>
<feature type="compositionally biased region" description="Polar residues" evidence="1">
    <location>
        <begin position="45"/>
        <end position="61"/>
    </location>
</feature>
<sequence length="89" mass="9583">MSDIADVGRSRTAGPCDFLDNCRCGPRVGIAATYLDPGVIDDDTSSPPCEQESILTAQSAPASGDDRHSVVKVQRRHFNPLHFGQRVVT</sequence>
<name>A0A1B9D692_MYCMA</name>
<dbReference type="Proteomes" id="UP000092683">
    <property type="component" value="Unassembled WGS sequence"/>
</dbReference>
<evidence type="ECO:0000256" key="1">
    <source>
        <dbReference type="SAM" id="MobiDB-lite"/>
    </source>
</evidence>
<reference evidence="2 3" key="1">
    <citation type="submission" date="2016-06" db="EMBL/GenBank/DDBJ databases">
        <authorList>
            <person name="Kjaerup R.B."/>
            <person name="Dalgaard T.S."/>
            <person name="Juul-Madsen H.R."/>
        </authorList>
    </citation>
    <scope>NUCLEOTIDE SEQUENCE [LARGE SCALE GENOMIC DNA]</scope>
    <source>
        <strain evidence="2 3">E3012</strain>
    </source>
</reference>
<dbReference type="EMBL" id="MBEE01000166">
    <property type="protein sequence ID" value="OCB50696.1"/>
    <property type="molecule type" value="Genomic_DNA"/>
</dbReference>
<evidence type="ECO:0000313" key="2">
    <source>
        <dbReference type="EMBL" id="OCB50696.1"/>
    </source>
</evidence>
<dbReference type="AlphaFoldDB" id="A0A1B9D692"/>
<feature type="region of interest" description="Disordered" evidence="1">
    <location>
        <begin position="39"/>
        <end position="69"/>
    </location>
</feature>